<evidence type="ECO:0000313" key="2">
    <source>
        <dbReference type="EMBL" id="MBA0655403.1"/>
    </source>
</evidence>
<keyword evidence="1" id="KW-1133">Transmembrane helix</keyword>
<gene>
    <name evidence="2" type="ORF">Goklo_007892</name>
</gene>
<keyword evidence="1" id="KW-0472">Membrane</keyword>
<evidence type="ECO:0000313" key="3">
    <source>
        <dbReference type="Proteomes" id="UP000593573"/>
    </source>
</evidence>
<dbReference type="Proteomes" id="UP000593573">
    <property type="component" value="Unassembled WGS sequence"/>
</dbReference>
<name>A0A7J8UY97_9ROSI</name>
<organism evidence="2 3">
    <name type="scientific">Gossypium klotzschianum</name>
    <dbReference type="NCBI Taxonomy" id="34286"/>
    <lineage>
        <taxon>Eukaryota</taxon>
        <taxon>Viridiplantae</taxon>
        <taxon>Streptophyta</taxon>
        <taxon>Embryophyta</taxon>
        <taxon>Tracheophyta</taxon>
        <taxon>Spermatophyta</taxon>
        <taxon>Magnoliopsida</taxon>
        <taxon>eudicotyledons</taxon>
        <taxon>Gunneridae</taxon>
        <taxon>Pentapetalae</taxon>
        <taxon>rosids</taxon>
        <taxon>malvids</taxon>
        <taxon>Malvales</taxon>
        <taxon>Malvaceae</taxon>
        <taxon>Malvoideae</taxon>
        <taxon>Gossypium</taxon>
    </lineage>
</organism>
<sequence>MKLGFKIVTDSKALWIQILRAKYEDPWVPSVGPLVHMIPGHMYLDLGSALSDMVLGIVLKTEGRCVALSWEVSKTPKRTGSPQTCRTVMIFVLVRLIGNVSLGLLFGLSGRIVISSYSKILPSCTQLVGNWACLYTDGSVIYESDSAAAGGTVRNRNGK</sequence>
<reference evidence="2 3" key="1">
    <citation type="journal article" date="2019" name="Genome Biol. Evol.">
        <title>Insights into the evolution of the New World diploid cottons (Gossypium, subgenus Houzingenia) based on genome sequencing.</title>
        <authorList>
            <person name="Grover C.E."/>
            <person name="Arick M.A. 2nd"/>
            <person name="Thrash A."/>
            <person name="Conover J.L."/>
            <person name="Sanders W.S."/>
            <person name="Peterson D.G."/>
            <person name="Frelichowski J.E."/>
            <person name="Scheffler J.A."/>
            <person name="Scheffler B.E."/>
            <person name="Wendel J.F."/>
        </authorList>
    </citation>
    <scope>NUCLEOTIDE SEQUENCE [LARGE SCALE GENOMIC DNA]</scope>
    <source>
        <strain evidence="2">57</strain>
        <tissue evidence="2">Leaf</tissue>
    </source>
</reference>
<evidence type="ECO:0000256" key="1">
    <source>
        <dbReference type="SAM" id="Phobius"/>
    </source>
</evidence>
<comment type="caution">
    <text evidence="2">The sequence shown here is derived from an EMBL/GenBank/DDBJ whole genome shotgun (WGS) entry which is preliminary data.</text>
</comment>
<evidence type="ECO:0008006" key="4">
    <source>
        <dbReference type="Google" id="ProtNLM"/>
    </source>
</evidence>
<proteinExistence type="predicted"/>
<dbReference type="AlphaFoldDB" id="A0A7J8UY97"/>
<keyword evidence="3" id="KW-1185">Reference proteome</keyword>
<feature type="transmembrane region" description="Helical" evidence="1">
    <location>
        <begin position="88"/>
        <end position="108"/>
    </location>
</feature>
<protein>
    <recommendedName>
        <fullName evidence="4">RNase H type-1 domain-containing protein</fullName>
    </recommendedName>
</protein>
<keyword evidence="1" id="KW-0812">Transmembrane</keyword>
<dbReference type="EMBL" id="JABFAB010000008">
    <property type="protein sequence ID" value="MBA0655403.1"/>
    <property type="molecule type" value="Genomic_DNA"/>
</dbReference>
<accession>A0A7J8UY97</accession>